<evidence type="ECO:0000313" key="4">
    <source>
        <dbReference type="Proteomes" id="UP000321857"/>
    </source>
</evidence>
<evidence type="ECO:0000256" key="2">
    <source>
        <dbReference type="SAM" id="SignalP"/>
    </source>
</evidence>
<name>A0A516ISS6_9SPHN</name>
<evidence type="ECO:0008006" key="5">
    <source>
        <dbReference type="Google" id="ProtNLM"/>
    </source>
</evidence>
<dbReference type="KEGG" id="sxa:FMM02_08290"/>
<evidence type="ECO:0000256" key="1">
    <source>
        <dbReference type="SAM" id="MobiDB-lite"/>
    </source>
</evidence>
<dbReference type="EMBL" id="CP041659">
    <property type="protein sequence ID" value="QDP19953.1"/>
    <property type="molecule type" value="Genomic_DNA"/>
</dbReference>
<feature type="chain" id="PRO_5021739072" description="CopL family metal-binding regulatory protein" evidence="2">
    <location>
        <begin position="24"/>
        <end position="109"/>
    </location>
</feature>
<dbReference type="Proteomes" id="UP000321857">
    <property type="component" value="Chromosome"/>
</dbReference>
<reference evidence="3 4" key="1">
    <citation type="submission" date="2019-07" db="EMBL/GenBank/DDBJ databases">
        <title>Sphingomonas AE3 Genome sequencing and assembly.</title>
        <authorList>
            <person name="Kim H."/>
        </authorList>
    </citation>
    <scope>NUCLEOTIDE SEQUENCE [LARGE SCALE GENOMIC DNA]</scope>
    <source>
        <strain evidence="3 4">AE3</strain>
    </source>
</reference>
<sequence>MKLKGFLLALLAVAMLFAPLAMPGGQALAAAPMPQASASSEHCQPSDAAKHHDGERDQTDCATMCLALAVSPGQPMAAQLMLRRAFRPSGDRQQRSFVAKLPTPPPRLA</sequence>
<keyword evidence="4" id="KW-1185">Reference proteome</keyword>
<proteinExistence type="predicted"/>
<organism evidence="3 4">
    <name type="scientific">Sphingomonas xanthus</name>
    <dbReference type="NCBI Taxonomy" id="2594473"/>
    <lineage>
        <taxon>Bacteria</taxon>
        <taxon>Pseudomonadati</taxon>
        <taxon>Pseudomonadota</taxon>
        <taxon>Alphaproteobacteria</taxon>
        <taxon>Sphingomonadales</taxon>
        <taxon>Sphingomonadaceae</taxon>
        <taxon>Sphingomonas</taxon>
    </lineage>
</organism>
<dbReference type="RefSeq" id="WP_147494402.1">
    <property type="nucleotide sequence ID" value="NZ_CP041659.1"/>
</dbReference>
<gene>
    <name evidence="3" type="ORF">FMM02_08290</name>
</gene>
<feature type="region of interest" description="Disordered" evidence="1">
    <location>
        <begin position="32"/>
        <end position="56"/>
    </location>
</feature>
<feature type="signal peptide" evidence="2">
    <location>
        <begin position="1"/>
        <end position="23"/>
    </location>
</feature>
<evidence type="ECO:0000313" key="3">
    <source>
        <dbReference type="EMBL" id="QDP19953.1"/>
    </source>
</evidence>
<accession>A0A516ISS6</accession>
<dbReference type="OrthoDB" id="7429004at2"/>
<protein>
    <recommendedName>
        <fullName evidence="5">CopL family metal-binding regulatory protein</fullName>
    </recommendedName>
</protein>
<keyword evidence="2" id="KW-0732">Signal</keyword>
<feature type="region of interest" description="Disordered" evidence="1">
    <location>
        <begin position="88"/>
        <end position="109"/>
    </location>
</feature>
<dbReference type="AlphaFoldDB" id="A0A516ISS6"/>